<comment type="caution">
    <text evidence="5">The sequence shown here is derived from an EMBL/GenBank/DDBJ whole genome shotgun (WGS) entry which is preliminary data.</text>
</comment>
<dbReference type="SMART" id="SM00398">
    <property type="entry name" value="HMG"/>
    <property type="match status" value="1"/>
</dbReference>
<accession>A0A834H4D7</accession>
<keyword evidence="1" id="KW-0539">Nucleus</keyword>
<dbReference type="CDD" id="cd16872">
    <property type="entry name" value="ARID_HMGB9-like"/>
    <property type="match status" value="1"/>
</dbReference>
<feature type="domain" description="HMG box" evidence="3">
    <location>
        <begin position="250"/>
        <end position="317"/>
    </location>
</feature>
<evidence type="ECO:0000259" key="4">
    <source>
        <dbReference type="PROSITE" id="PS51011"/>
    </source>
</evidence>
<dbReference type="CDD" id="cd22009">
    <property type="entry name" value="HMG-box_AtHMGB9-like"/>
    <property type="match status" value="1"/>
</dbReference>
<dbReference type="InterPro" id="IPR045303">
    <property type="entry name" value="ARID_HMGB9-like"/>
</dbReference>
<dbReference type="Pfam" id="PF09011">
    <property type="entry name" value="HMG_box_2"/>
    <property type="match status" value="1"/>
</dbReference>
<dbReference type="InterPro" id="IPR036910">
    <property type="entry name" value="HMG_box_dom_sf"/>
</dbReference>
<protein>
    <submittedName>
        <fullName evidence="5">Uncharacterized protein</fullName>
    </submittedName>
</protein>
<feature type="compositionally biased region" description="Polar residues" evidence="2">
    <location>
        <begin position="1"/>
        <end position="13"/>
    </location>
</feature>
<evidence type="ECO:0000259" key="3">
    <source>
        <dbReference type="PROSITE" id="PS50118"/>
    </source>
</evidence>
<evidence type="ECO:0000313" key="6">
    <source>
        <dbReference type="Proteomes" id="UP000626092"/>
    </source>
</evidence>
<dbReference type="InterPro" id="IPR036431">
    <property type="entry name" value="ARID_dom_sf"/>
</dbReference>
<dbReference type="Proteomes" id="UP000626092">
    <property type="component" value="Unassembled WGS sequence"/>
</dbReference>
<dbReference type="Pfam" id="PF01388">
    <property type="entry name" value="ARID"/>
    <property type="match status" value="1"/>
</dbReference>
<proteinExistence type="predicted"/>
<dbReference type="AlphaFoldDB" id="A0A834H4D7"/>
<dbReference type="GO" id="GO:0003677">
    <property type="term" value="F:DNA binding"/>
    <property type="evidence" value="ECO:0007669"/>
    <property type="project" value="UniProtKB-UniRule"/>
</dbReference>
<dbReference type="SMART" id="SM00501">
    <property type="entry name" value="BRIGHT"/>
    <property type="match status" value="1"/>
</dbReference>
<dbReference type="Gene3D" id="1.10.150.60">
    <property type="entry name" value="ARID DNA-binding domain"/>
    <property type="match status" value="1"/>
</dbReference>
<dbReference type="Gene3D" id="1.10.30.10">
    <property type="entry name" value="High mobility group box domain"/>
    <property type="match status" value="1"/>
</dbReference>
<keyword evidence="1" id="KW-0238">DNA-binding</keyword>
<feature type="DNA-binding region" description="HMG box" evidence="1">
    <location>
        <begin position="250"/>
        <end position="317"/>
    </location>
</feature>
<dbReference type="GO" id="GO:0005634">
    <property type="term" value="C:nucleus"/>
    <property type="evidence" value="ECO:0007669"/>
    <property type="project" value="UniProtKB-UniRule"/>
</dbReference>
<dbReference type="InterPro" id="IPR001606">
    <property type="entry name" value="ARID_dom"/>
</dbReference>
<name>A0A834H4D7_RHOSS</name>
<evidence type="ECO:0000256" key="1">
    <source>
        <dbReference type="PROSITE-ProRule" id="PRU00267"/>
    </source>
</evidence>
<dbReference type="InterPro" id="IPR009071">
    <property type="entry name" value="HMG_box_dom"/>
</dbReference>
<evidence type="ECO:0000256" key="2">
    <source>
        <dbReference type="SAM" id="MobiDB-lite"/>
    </source>
</evidence>
<dbReference type="PANTHER" id="PTHR46691">
    <property type="entry name" value="HIGH MOBILITY GROUP B PROTEIN 9"/>
    <property type="match status" value="1"/>
</dbReference>
<feature type="region of interest" description="Disordered" evidence="2">
    <location>
        <begin position="1"/>
        <end position="34"/>
    </location>
</feature>
<dbReference type="SUPFAM" id="SSF47095">
    <property type="entry name" value="HMG-box"/>
    <property type="match status" value="1"/>
</dbReference>
<dbReference type="PROSITE" id="PS50118">
    <property type="entry name" value="HMG_BOX_2"/>
    <property type="match status" value="1"/>
</dbReference>
<keyword evidence="6" id="KW-1185">Reference proteome</keyword>
<dbReference type="EMBL" id="WJXA01000004">
    <property type="protein sequence ID" value="KAF7146012.1"/>
    <property type="molecule type" value="Genomic_DNA"/>
</dbReference>
<gene>
    <name evidence="5" type="ORF">RHSIM_Rhsim04G0007700</name>
</gene>
<sequence length="325" mass="37005">MSTLSSNNPTTVYPLQGEGTEGQPNSSNHEYKKSYPPAEAEYEEIAQNPYVFNEKLKGFHESFGTRLKVPTIGGRALDLHRLFLEVTSRGGIEKVIRDRKWKEVIAALNFPSTITSASFVVRKYYLSLLYHFEQVYFFRKEIPSIPLDDPASRSPENGSPASHLFEEGTTMNQLAVNFIVEPGSSVTGTIDAKFDNGYLITVNLGSEKLKGVLYHTPLPPHVSQNSNASAEPPHQNPKSYQLTFKDPSRPKSNRSGYNFFFAENYNRLKPLYHGQEKEITKKIGDLWNRLTDSEKQVYQDQGMRDKERYRSEMLEYRSSNNSNAQ</sequence>
<dbReference type="SMART" id="SM01014">
    <property type="entry name" value="ARID"/>
    <property type="match status" value="1"/>
</dbReference>
<dbReference type="OrthoDB" id="338531at2759"/>
<feature type="domain" description="ARID" evidence="4">
    <location>
        <begin position="46"/>
        <end position="137"/>
    </location>
</feature>
<dbReference type="PANTHER" id="PTHR46691:SF6">
    <property type="entry name" value="HIGH MOBILITY GROUP B PROTEIN 10-RELATED"/>
    <property type="match status" value="1"/>
</dbReference>
<reference evidence="5" key="1">
    <citation type="submission" date="2019-11" db="EMBL/GenBank/DDBJ databases">
        <authorList>
            <person name="Liu Y."/>
            <person name="Hou J."/>
            <person name="Li T.-Q."/>
            <person name="Guan C.-H."/>
            <person name="Wu X."/>
            <person name="Wu H.-Z."/>
            <person name="Ling F."/>
            <person name="Zhang R."/>
            <person name="Shi X.-G."/>
            <person name="Ren J.-P."/>
            <person name="Chen E.-F."/>
            <person name="Sun J.-M."/>
        </authorList>
    </citation>
    <scope>NUCLEOTIDE SEQUENCE</scope>
    <source>
        <strain evidence="5">Adult_tree_wgs_1</strain>
        <tissue evidence="5">Leaves</tissue>
    </source>
</reference>
<evidence type="ECO:0000313" key="5">
    <source>
        <dbReference type="EMBL" id="KAF7146012.1"/>
    </source>
</evidence>
<dbReference type="PROSITE" id="PS51011">
    <property type="entry name" value="ARID"/>
    <property type="match status" value="1"/>
</dbReference>
<feature type="region of interest" description="Disordered" evidence="2">
    <location>
        <begin position="220"/>
        <end position="251"/>
    </location>
</feature>
<organism evidence="5 6">
    <name type="scientific">Rhododendron simsii</name>
    <name type="common">Sims's rhododendron</name>
    <dbReference type="NCBI Taxonomy" id="118357"/>
    <lineage>
        <taxon>Eukaryota</taxon>
        <taxon>Viridiplantae</taxon>
        <taxon>Streptophyta</taxon>
        <taxon>Embryophyta</taxon>
        <taxon>Tracheophyta</taxon>
        <taxon>Spermatophyta</taxon>
        <taxon>Magnoliopsida</taxon>
        <taxon>eudicotyledons</taxon>
        <taxon>Gunneridae</taxon>
        <taxon>Pentapetalae</taxon>
        <taxon>asterids</taxon>
        <taxon>Ericales</taxon>
        <taxon>Ericaceae</taxon>
        <taxon>Ericoideae</taxon>
        <taxon>Rhodoreae</taxon>
        <taxon>Rhododendron</taxon>
    </lineage>
</organism>
<dbReference type="SUPFAM" id="SSF46774">
    <property type="entry name" value="ARID-like"/>
    <property type="match status" value="1"/>
</dbReference>